<keyword evidence="9" id="KW-1278">Translocase</keyword>
<dbReference type="NCBIfam" id="NF006942">
    <property type="entry name" value="PRK09424.1"/>
    <property type="match status" value="1"/>
</dbReference>
<keyword evidence="5" id="KW-0997">Cell inner membrane</keyword>
<dbReference type="SUPFAM" id="SSF52467">
    <property type="entry name" value="DHS-like NAD/FAD-binding domain"/>
    <property type="match status" value="1"/>
</dbReference>
<keyword evidence="8" id="KW-0521">NADP</keyword>
<dbReference type="SUPFAM" id="SSF52283">
    <property type="entry name" value="Formate/glycerate dehydrogenase catalytic domain-like"/>
    <property type="match status" value="1"/>
</dbReference>
<dbReference type="InterPro" id="IPR029035">
    <property type="entry name" value="DHS-like_NAD/FAD-binding_dom"/>
</dbReference>
<evidence type="ECO:0000256" key="9">
    <source>
        <dbReference type="ARBA" id="ARBA00022967"/>
    </source>
</evidence>
<dbReference type="GO" id="GO:0005743">
    <property type="term" value="C:mitochondrial inner membrane"/>
    <property type="evidence" value="ECO:0007669"/>
    <property type="project" value="TreeGrafter"/>
</dbReference>
<keyword evidence="20" id="KW-1185">Reference proteome</keyword>
<dbReference type="GO" id="GO:0050661">
    <property type="term" value="F:NADP binding"/>
    <property type="evidence" value="ECO:0007669"/>
    <property type="project" value="TreeGrafter"/>
</dbReference>
<evidence type="ECO:0000256" key="7">
    <source>
        <dbReference type="ARBA" id="ARBA00022741"/>
    </source>
</evidence>
<dbReference type="Pfam" id="PF02233">
    <property type="entry name" value="PNTB"/>
    <property type="match status" value="1"/>
</dbReference>
<evidence type="ECO:0000256" key="4">
    <source>
        <dbReference type="ARBA" id="ARBA00022475"/>
    </source>
</evidence>
<feature type="domain" description="Alanine dehydrogenase/pyridine nucleotide transhydrogenase N-terminal" evidence="18">
    <location>
        <begin position="42"/>
        <end position="181"/>
    </location>
</feature>
<feature type="transmembrane region" description="Helical" evidence="16">
    <location>
        <begin position="640"/>
        <end position="657"/>
    </location>
</feature>
<dbReference type="NCBIfam" id="TIGR00561">
    <property type="entry name" value="pntA"/>
    <property type="match status" value="1"/>
</dbReference>
<dbReference type="Pfam" id="PF05222">
    <property type="entry name" value="AlaDh_PNT_N"/>
    <property type="match status" value="1"/>
</dbReference>
<evidence type="ECO:0000259" key="17">
    <source>
        <dbReference type="SMART" id="SM01002"/>
    </source>
</evidence>
<evidence type="ECO:0000256" key="5">
    <source>
        <dbReference type="ARBA" id="ARBA00022519"/>
    </source>
</evidence>
<keyword evidence="10 16" id="KW-1133">Transmembrane helix</keyword>
<dbReference type="InterPro" id="IPR036291">
    <property type="entry name" value="NAD(P)-bd_dom_sf"/>
</dbReference>
<dbReference type="Pfam" id="PF01262">
    <property type="entry name" value="AlaDh_PNT_C"/>
    <property type="match status" value="1"/>
</dbReference>
<dbReference type="AlphaFoldDB" id="A0A8H7CHU6"/>
<evidence type="ECO:0000259" key="18">
    <source>
        <dbReference type="SMART" id="SM01003"/>
    </source>
</evidence>
<evidence type="ECO:0000256" key="11">
    <source>
        <dbReference type="ARBA" id="ARBA00023027"/>
    </source>
</evidence>
<dbReference type="PROSITE" id="PS00837">
    <property type="entry name" value="ALADH_PNT_2"/>
    <property type="match status" value="1"/>
</dbReference>
<dbReference type="InterPro" id="IPR007886">
    <property type="entry name" value="AlaDH/PNT_N"/>
</dbReference>
<keyword evidence="6 16" id="KW-0812">Transmembrane</keyword>
<dbReference type="FunFam" id="3.40.50.720:FF:000028">
    <property type="entry name" value="NAD(P) transhydrogenase subunit alpha"/>
    <property type="match status" value="1"/>
</dbReference>
<proteinExistence type="predicted"/>
<dbReference type="PANTHER" id="PTHR10160">
    <property type="entry name" value="NAD(P) TRANSHYDROGENASE"/>
    <property type="match status" value="1"/>
</dbReference>
<sequence>MAFGPTALRHSRILSLLRRSRQEYRASSTAAGGTPYSSLTVGAPRETFPNERRVALTPQNAAVLRKKGFAKVLVEKNAGARRGSIPRRGQYTAAGATVVSREEVFAASDILLKVRPPLEGQEAQQIKQGSTVISFLYPAQNKQIVDTLASRKVGAAFAMDLIPRISRAQVFDALSSMANIAGYKAVLEASSNFGRFLTGQTTAAGKIPPAKVLVIGAGVAGLSAIVTARRLGAIVRGFDTRSAAREQVQSLGAEFIEVDIEEKGDGGGGYAKVMSKEFIAAEMALFMEQAKDVDIIITTALIPGKPAPKLITNEMVAAMKQGSVIVDLAAEAGGNCEATKPGQLYVKDGVTIIGYTDLPSRLPTQSSTLYSNNVTKFLLSIGPGDGKFAIDLEDEVVRGSIVVHEGNILPRVAPPPMPTPTAPTTPREEAAEIVALTPWQKVSRDVATVTVGMGGVVALGKATGTAFMDNFFTFGLAALIGYRVVWQVAPALHSPLMSVTNAISGMVGVGGLFVMGGGYFPGTIPQVLGALSVLLASVNVAGGFIITKRMLDMFKRSTDPPEYSWLYGVPAVASPFTSSPETHCIPALGFHWRIFGCCQHRISKAWPVWFRRATSPAVYCVSVCSLTGLASQATARQGNALGMLGVGSGILASLAAVGFPAPVLAQFAGVAGIGGLIGTIVGRRVTATELPQMVAMLHSVVGLAAVMTSIGSILSDPAHASMLHLVTGYVRSHIWQPNGPLTSVYYLVGRRNWWYYIHRQVYSLRSASPPAHVRWIGSIVAFLKLAGRMASKPLVLPGKHLVNSSLLGLNGLTMAAFLSMPTTPLIAAAFLSTSTLLSFIMGYTTTAAIGGADMPVVITVLNAYSGFALVAEGFMLDNPLLTTVGSLIGVSGSILSYIMCVAMNRSLPNVLFGGASAGPIETREMVGSITKTSVEDTVEALSNADSVILVVGYGMAVAKAQYAISDICAMLRAKGITVRFAIHPVAGRMPGQCNVLLAEAAVPYDIVLEMDEINDDFKETDLVLVIGANDTVNPISLEKGSAIAGMPVLHAWKAKQVVVMKRGMSSGYA</sequence>
<dbReference type="Pfam" id="PF12769">
    <property type="entry name" value="PNTB_4TM"/>
    <property type="match status" value="1"/>
</dbReference>
<dbReference type="SMART" id="SM01002">
    <property type="entry name" value="AlaDh_PNT_C"/>
    <property type="match status" value="1"/>
</dbReference>
<evidence type="ECO:0000256" key="3">
    <source>
        <dbReference type="ARBA" id="ARBA00012943"/>
    </source>
</evidence>
<feature type="transmembrane region" description="Helical" evidence="16">
    <location>
        <begin position="501"/>
        <end position="520"/>
    </location>
</feature>
<feature type="transmembrane region" description="Helical" evidence="16">
    <location>
        <begin position="663"/>
        <end position="682"/>
    </location>
</feature>
<dbReference type="Gene3D" id="3.40.50.720">
    <property type="entry name" value="NAD(P)-binding Rossmann-like Domain"/>
    <property type="match status" value="2"/>
</dbReference>
<evidence type="ECO:0000256" key="15">
    <source>
        <dbReference type="SAM" id="MobiDB-lite"/>
    </source>
</evidence>
<evidence type="ECO:0000256" key="1">
    <source>
        <dbReference type="ARBA" id="ARBA00004173"/>
    </source>
</evidence>
<dbReference type="EMBL" id="JACAZI010000021">
    <property type="protein sequence ID" value="KAF7338229.1"/>
    <property type="molecule type" value="Genomic_DNA"/>
</dbReference>
<dbReference type="EC" id="7.1.1.1" evidence="3"/>
<feature type="transmembrane region" description="Helical" evidence="16">
    <location>
        <begin position="880"/>
        <end position="902"/>
    </location>
</feature>
<comment type="catalytic activity">
    <reaction evidence="14">
        <text>NAD(+) + NADPH + H(+)(in) = NADH + NADP(+) + H(+)(out)</text>
        <dbReference type="Rhea" id="RHEA:47992"/>
        <dbReference type="ChEBI" id="CHEBI:15378"/>
        <dbReference type="ChEBI" id="CHEBI:57540"/>
        <dbReference type="ChEBI" id="CHEBI:57783"/>
        <dbReference type="ChEBI" id="CHEBI:57945"/>
        <dbReference type="ChEBI" id="CHEBI:58349"/>
        <dbReference type="EC" id="7.1.1.1"/>
    </reaction>
</comment>
<dbReference type="InterPro" id="IPR007698">
    <property type="entry name" value="AlaDH/PNT_NAD(H)-bd"/>
</dbReference>
<feature type="transmembrane region" description="Helical" evidence="16">
    <location>
        <begin position="471"/>
        <end position="489"/>
    </location>
</feature>
<feature type="transmembrane region" description="Helical" evidence="16">
    <location>
        <begin position="856"/>
        <end position="874"/>
    </location>
</feature>
<protein>
    <recommendedName>
        <fullName evidence="3">proton-translocating NAD(P)(+) transhydrogenase</fullName>
        <ecNumber evidence="3">7.1.1.1</ecNumber>
    </recommendedName>
</protein>
<evidence type="ECO:0000256" key="10">
    <source>
        <dbReference type="ARBA" id="ARBA00022989"/>
    </source>
</evidence>
<feature type="domain" description="Alanine dehydrogenase/pyridine nucleotide transhydrogenase NAD(H)-binding" evidence="17">
    <location>
        <begin position="190"/>
        <end position="354"/>
    </location>
</feature>
<evidence type="ECO:0000256" key="13">
    <source>
        <dbReference type="ARBA" id="ARBA00023136"/>
    </source>
</evidence>
<evidence type="ECO:0000256" key="2">
    <source>
        <dbReference type="ARBA" id="ARBA00004429"/>
    </source>
</evidence>
<comment type="subcellular location">
    <subcellularLocation>
        <location evidence="2">Cell inner membrane</location>
        <topology evidence="2">Multi-pass membrane protein</topology>
    </subcellularLocation>
    <subcellularLocation>
        <location evidence="1">Mitochondrion</location>
    </subcellularLocation>
</comment>
<dbReference type="InterPro" id="IPR034300">
    <property type="entry name" value="PNTB-like"/>
</dbReference>
<gene>
    <name evidence="19" type="ORF">MVEN_02048100</name>
</gene>
<dbReference type="OrthoDB" id="37244at2759"/>
<dbReference type="PANTHER" id="PTHR10160:SF19">
    <property type="entry name" value="PROTON-TRANSLOCATING NAD(P)(+) TRANSHYDROGENASE"/>
    <property type="match status" value="1"/>
</dbReference>
<dbReference type="Proteomes" id="UP000620124">
    <property type="component" value="Unassembled WGS sequence"/>
</dbReference>
<dbReference type="SMART" id="SM01003">
    <property type="entry name" value="AlaDh_PNT_N"/>
    <property type="match status" value="1"/>
</dbReference>
<evidence type="ECO:0000256" key="12">
    <source>
        <dbReference type="ARBA" id="ARBA00023128"/>
    </source>
</evidence>
<keyword evidence="11" id="KW-0520">NAD</keyword>
<feature type="transmembrane region" description="Helical" evidence="16">
    <location>
        <begin position="825"/>
        <end position="844"/>
    </location>
</feature>
<dbReference type="InterPro" id="IPR024605">
    <property type="entry name" value="NADP_transhyd_a_C"/>
</dbReference>
<feature type="region of interest" description="Disordered" evidence="15">
    <location>
        <begin position="25"/>
        <end position="44"/>
    </location>
</feature>
<name>A0A8H7CHU6_9AGAR</name>
<feature type="transmembrane region" description="Helical" evidence="16">
    <location>
        <begin position="526"/>
        <end position="546"/>
    </location>
</feature>
<accession>A0A8H7CHU6</accession>
<keyword evidence="12" id="KW-0496">Mitochondrion</keyword>
<comment type="caution">
    <text evidence="19">The sequence shown here is derived from an EMBL/GenBank/DDBJ whole genome shotgun (WGS) entry which is preliminary data.</text>
</comment>
<keyword evidence="13 16" id="KW-0472">Membrane</keyword>
<feature type="compositionally biased region" description="Polar residues" evidence="15">
    <location>
        <begin position="25"/>
        <end position="40"/>
    </location>
</feature>
<feature type="transmembrane region" description="Helical" evidence="16">
    <location>
        <begin position="694"/>
        <end position="714"/>
    </location>
</feature>
<keyword evidence="7" id="KW-0547">Nucleotide-binding</keyword>
<evidence type="ECO:0000256" key="16">
    <source>
        <dbReference type="SAM" id="Phobius"/>
    </source>
</evidence>
<dbReference type="InterPro" id="IPR008143">
    <property type="entry name" value="Ala_DH/PNT_CS2"/>
</dbReference>
<reference evidence="19" key="1">
    <citation type="submission" date="2020-05" db="EMBL/GenBank/DDBJ databases">
        <title>Mycena genomes resolve the evolution of fungal bioluminescence.</title>
        <authorList>
            <person name="Tsai I.J."/>
        </authorList>
    </citation>
    <scope>NUCLEOTIDE SEQUENCE</scope>
    <source>
        <strain evidence="19">CCC161011</strain>
    </source>
</reference>
<evidence type="ECO:0000256" key="8">
    <source>
        <dbReference type="ARBA" id="ARBA00022857"/>
    </source>
</evidence>
<dbReference type="GO" id="GO:0006740">
    <property type="term" value="P:NADPH regeneration"/>
    <property type="evidence" value="ECO:0007669"/>
    <property type="project" value="TreeGrafter"/>
</dbReference>
<dbReference type="SUPFAM" id="SSF51735">
    <property type="entry name" value="NAD(P)-binding Rossmann-fold domains"/>
    <property type="match status" value="1"/>
</dbReference>
<dbReference type="CDD" id="cd05304">
    <property type="entry name" value="Rubrum_tdh"/>
    <property type="match status" value="1"/>
</dbReference>
<dbReference type="Gene3D" id="3.40.50.1220">
    <property type="entry name" value="TPP-binding domain"/>
    <property type="match status" value="1"/>
</dbReference>
<evidence type="ECO:0000313" key="19">
    <source>
        <dbReference type="EMBL" id="KAF7338229.1"/>
    </source>
</evidence>
<evidence type="ECO:0000313" key="20">
    <source>
        <dbReference type="Proteomes" id="UP000620124"/>
    </source>
</evidence>
<organism evidence="19 20">
    <name type="scientific">Mycena venus</name>
    <dbReference type="NCBI Taxonomy" id="2733690"/>
    <lineage>
        <taxon>Eukaryota</taxon>
        <taxon>Fungi</taxon>
        <taxon>Dikarya</taxon>
        <taxon>Basidiomycota</taxon>
        <taxon>Agaricomycotina</taxon>
        <taxon>Agaricomycetes</taxon>
        <taxon>Agaricomycetidae</taxon>
        <taxon>Agaricales</taxon>
        <taxon>Marasmiineae</taxon>
        <taxon>Mycenaceae</taxon>
        <taxon>Mycena</taxon>
    </lineage>
</organism>
<evidence type="ECO:0000256" key="6">
    <source>
        <dbReference type="ARBA" id="ARBA00022692"/>
    </source>
</evidence>
<dbReference type="GO" id="GO:0016491">
    <property type="term" value="F:oxidoreductase activity"/>
    <property type="evidence" value="ECO:0007669"/>
    <property type="project" value="InterPro"/>
</dbReference>
<dbReference type="GO" id="GO:0005886">
    <property type="term" value="C:plasma membrane"/>
    <property type="evidence" value="ECO:0007669"/>
    <property type="project" value="UniProtKB-SubCell"/>
</dbReference>
<evidence type="ECO:0000256" key="14">
    <source>
        <dbReference type="ARBA" id="ARBA00048202"/>
    </source>
</evidence>
<keyword evidence="4" id="KW-1003">Cell membrane</keyword>
<dbReference type="InterPro" id="IPR026255">
    <property type="entry name" value="NADP_transhyd_a"/>
</dbReference>
<dbReference type="GO" id="GO:0008750">
    <property type="term" value="F:proton-translocating NAD(P)+ transhydrogenase activity"/>
    <property type="evidence" value="ECO:0007669"/>
    <property type="project" value="UniProtKB-EC"/>
</dbReference>